<name>A0A9Q1FVR0_SYNKA</name>
<dbReference type="Proteomes" id="UP001152622">
    <property type="component" value="Chromosome 3"/>
</dbReference>
<dbReference type="EMBL" id="JAINUF010000003">
    <property type="protein sequence ID" value="KAJ8368739.1"/>
    <property type="molecule type" value="Genomic_DNA"/>
</dbReference>
<accession>A0A9Q1FVR0</accession>
<sequence>MSERVRNASELLETCGRTTAAAIEWQTPAVIKTQAPRESSIGGGLQSWMVRRARGTGATETKRLQEIAFSHGSQCPVANPASVTRAVERL</sequence>
<comment type="caution">
    <text evidence="1">The sequence shown here is derived from an EMBL/GenBank/DDBJ whole genome shotgun (WGS) entry which is preliminary data.</text>
</comment>
<dbReference type="AlphaFoldDB" id="A0A9Q1FVR0"/>
<protein>
    <submittedName>
        <fullName evidence="1">Uncharacterized protein</fullName>
    </submittedName>
</protein>
<reference evidence="1" key="1">
    <citation type="journal article" date="2023" name="Science">
        <title>Genome structures resolve the early diversification of teleost fishes.</title>
        <authorList>
            <person name="Parey E."/>
            <person name="Louis A."/>
            <person name="Montfort J."/>
            <person name="Bouchez O."/>
            <person name="Roques C."/>
            <person name="Iampietro C."/>
            <person name="Lluch J."/>
            <person name="Castinel A."/>
            <person name="Donnadieu C."/>
            <person name="Desvignes T."/>
            <person name="Floi Bucao C."/>
            <person name="Jouanno E."/>
            <person name="Wen M."/>
            <person name="Mejri S."/>
            <person name="Dirks R."/>
            <person name="Jansen H."/>
            <person name="Henkel C."/>
            <person name="Chen W.J."/>
            <person name="Zahm M."/>
            <person name="Cabau C."/>
            <person name="Klopp C."/>
            <person name="Thompson A.W."/>
            <person name="Robinson-Rechavi M."/>
            <person name="Braasch I."/>
            <person name="Lecointre G."/>
            <person name="Bobe J."/>
            <person name="Postlethwait J.H."/>
            <person name="Berthelot C."/>
            <person name="Roest Crollius H."/>
            <person name="Guiguen Y."/>
        </authorList>
    </citation>
    <scope>NUCLEOTIDE SEQUENCE</scope>
    <source>
        <strain evidence="1">WJC10195</strain>
    </source>
</reference>
<proteinExistence type="predicted"/>
<evidence type="ECO:0000313" key="2">
    <source>
        <dbReference type="Proteomes" id="UP001152622"/>
    </source>
</evidence>
<keyword evidence="2" id="KW-1185">Reference proteome</keyword>
<gene>
    <name evidence="1" type="ORF">SKAU_G00087670</name>
</gene>
<organism evidence="1 2">
    <name type="scientific">Synaphobranchus kaupii</name>
    <name type="common">Kaup's arrowtooth eel</name>
    <dbReference type="NCBI Taxonomy" id="118154"/>
    <lineage>
        <taxon>Eukaryota</taxon>
        <taxon>Metazoa</taxon>
        <taxon>Chordata</taxon>
        <taxon>Craniata</taxon>
        <taxon>Vertebrata</taxon>
        <taxon>Euteleostomi</taxon>
        <taxon>Actinopterygii</taxon>
        <taxon>Neopterygii</taxon>
        <taxon>Teleostei</taxon>
        <taxon>Anguilliformes</taxon>
        <taxon>Synaphobranchidae</taxon>
        <taxon>Synaphobranchus</taxon>
    </lineage>
</organism>
<evidence type="ECO:0000313" key="1">
    <source>
        <dbReference type="EMBL" id="KAJ8368739.1"/>
    </source>
</evidence>